<dbReference type="PROSITE" id="PS00455">
    <property type="entry name" value="AMP_BINDING"/>
    <property type="match status" value="1"/>
</dbReference>
<dbReference type="PANTHER" id="PTHR43775">
    <property type="entry name" value="FATTY ACID SYNTHASE"/>
    <property type="match status" value="1"/>
</dbReference>
<dbReference type="InterPro" id="IPR016035">
    <property type="entry name" value="Acyl_Trfase/lysoPLipase"/>
</dbReference>
<evidence type="ECO:0000259" key="7">
    <source>
        <dbReference type="PROSITE" id="PS52004"/>
    </source>
</evidence>
<evidence type="ECO:0000313" key="9">
    <source>
        <dbReference type="Proteomes" id="UP000321513"/>
    </source>
</evidence>
<feature type="domain" description="Carrier" evidence="6">
    <location>
        <begin position="519"/>
        <end position="594"/>
    </location>
</feature>
<protein>
    <recommendedName>
        <fullName evidence="10">Amino acid adenylation domain-containing protein</fullName>
    </recommendedName>
</protein>
<dbReference type="GO" id="GO:0004312">
    <property type="term" value="F:fatty acid synthase activity"/>
    <property type="evidence" value="ECO:0007669"/>
    <property type="project" value="TreeGrafter"/>
</dbReference>
<feature type="coiled-coil region" evidence="5">
    <location>
        <begin position="1619"/>
        <end position="1646"/>
    </location>
</feature>
<dbReference type="InterPro" id="IPR015422">
    <property type="entry name" value="PyrdxlP-dep_Trfase_small"/>
</dbReference>
<feature type="domain" description="Ketosynthase family 3 (KS3)" evidence="7">
    <location>
        <begin position="610"/>
        <end position="1034"/>
    </location>
</feature>
<dbReference type="InterPro" id="IPR018201">
    <property type="entry name" value="Ketoacyl_synth_AS"/>
</dbReference>
<keyword evidence="5" id="KW-0175">Coiled coil</keyword>
<dbReference type="InterPro" id="IPR032821">
    <property type="entry name" value="PKS_assoc"/>
</dbReference>
<dbReference type="GO" id="GO:0031177">
    <property type="term" value="F:phosphopantetheine binding"/>
    <property type="evidence" value="ECO:0007669"/>
    <property type="project" value="InterPro"/>
</dbReference>
<keyword evidence="2" id="KW-0597">Phosphoprotein</keyword>
<dbReference type="PANTHER" id="PTHR43775:SF51">
    <property type="entry name" value="INACTIVE PHENOLPHTHIOCEROL SYNTHESIS POLYKETIDE SYNTHASE TYPE I PKS1-RELATED"/>
    <property type="match status" value="1"/>
</dbReference>
<dbReference type="InterPro" id="IPR010071">
    <property type="entry name" value="AA_adenyl_dom"/>
</dbReference>
<dbReference type="SMART" id="SM00825">
    <property type="entry name" value="PKS_KS"/>
    <property type="match status" value="1"/>
</dbReference>
<dbReference type="GO" id="GO:0008483">
    <property type="term" value="F:transaminase activity"/>
    <property type="evidence" value="ECO:0007669"/>
    <property type="project" value="InterPro"/>
</dbReference>
<keyword evidence="3" id="KW-0808">Transferase</keyword>
<proteinExistence type="predicted"/>
<dbReference type="InterPro" id="IPR042099">
    <property type="entry name" value="ANL_N_sf"/>
</dbReference>
<accession>A0A512BFP5</accession>
<dbReference type="PROSITE" id="PS00606">
    <property type="entry name" value="KS3_1"/>
    <property type="match status" value="1"/>
</dbReference>
<dbReference type="GO" id="GO:0004315">
    <property type="term" value="F:3-oxoacyl-[acyl-carrier-protein] synthase activity"/>
    <property type="evidence" value="ECO:0007669"/>
    <property type="project" value="InterPro"/>
</dbReference>
<dbReference type="SUPFAM" id="SSF56801">
    <property type="entry name" value="Acetyl-CoA synthetase-like"/>
    <property type="match status" value="1"/>
</dbReference>
<dbReference type="InterPro" id="IPR050091">
    <property type="entry name" value="PKS_NRPS_Biosynth_Enz"/>
</dbReference>
<dbReference type="InterPro" id="IPR025110">
    <property type="entry name" value="AMP-bd_C"/>
</dbReference>
<dbReference type="Gene3D" id="3.40.640.10">
    <property type="entry name" value="Type I PLP-dependent aspartate aminotransferase-like (Major domain)"/>
    <property type="match status" value="1"/>
</dbReference>
<dbReference type="Pfam" id="PF02801">
    <property type="entry name" value="Ketoacyl-synt_C"/>
    <property type="match status" value="1"/>
</dbReference>
<dbReference type="GO" id="GO:0044550">
    <property type="term" value="P:secondary metabolite biosynthetic process"/>
    <property type="evidence" value="ECO:0007669"/>
    <property type="project" value="UniProtKB-ARBA"/>
</dbReference>
<dbReference type="PROSITE" id="PS00012">
    <property type="entry name" value="PHOSPHOPANTETHEINE"/>
    <property type="match status" value="1"/>
</dbReference>
<dbReference type="Pfam" id="PF00698">
    <property type="entry name" value="Acyl_transf_1"/>
    <property type="match status" value="1"/>
</dbReference>
<dbReference type="GO" id="GO:0006633">
    <property type="term" value="P:fatty acid biosynthetic process"/>
    <property type="evidence" value="ECO:0007669"/>
    <property type="project" value="InterPro"/>
</dbReference>
<dbReference type="RefSeq" id="WP_147204904.1">
    <property type="nucleotide sequence ID" value="NZ_BJYT01000013.1"/>
</dbReference>
<dbReference type="SUPFAM" id="SSF47336">
    <property type="entry name" value="ACP-like"/>
    <property type="match status" value="2"/>
</dbReference>
<dbReference type="SUPFAM" id="SSF53383">
    <property type="entry name" value="PLP-dependent transferases"/>
    <property type="match status" value="1"/>
</dbReference>
<dbReference type="CDD" id="cd00610">
    <property type="entry name" value="OAT_like"/>
    <property type="match status" value="1"/>
</dbReference>
<dbReference type="Gene3D" id="1.10.1200.10">
    <property type="entry name" value="ACP-like"/>
    <property type="match status" value="2"/>
</dbReference>
<dbReference type="SMART" id="SM00827">
    <property type="entry name" value="PKS_AT"/>
    <property type="match status" value="1"/>
</dbReference>
<evidence type="ECO:0008006" key="10">
    <source>
        <dbReference type="Google" id="ProtNLM"/>
    </source>
</evidence>
<keyword evidence="4" id="KW-0663">Pyridoxal phosphate</keyword>
<dbReference type="PROSITE" id="PS50075">
    <property type="entry name" value="CARRIER"/>
    <property type="match status" value="2"/>
</dbReference>
<dbReference type="Gene3D" id="3.40.50.12780">
    <property type="entry name" value="N-terminal domain of ligase-like"/>
    <property type="match status" value="1"/>
</dbReference>
<feature type="domain" description="Carrier" evidence="6">
    <location>
        <begin position="1510"/>
        <end position="1588"/>
    </location>
</feature>
<dbReference type="InterPro" id="IPR015424">
    <property type="entry name" value="PyrdxlP-dep_Trfase"/>
</dbReference>
<evidence type="ECO:0000313" key="8">
    <source>
        <dbReference type="EMBL" id="GEO10786.1"/>
    </source>
</evidence>
<dbReference type="FunFam" id="3.30.300.30:FF:000010">
    <property type="entry name" value="Enterobactin synthetase component F"/>
    <property type="match status" value="1"/>
</dbReference>
<dbReference type="Pfam" id="PF00550">
    <property type="entry name" value="PP-binding"/>
    <property type="match status" value="2"/>
</dbReference>
<dbReference type="SMART" id="SM00823">
    <property type="entry name" value="PKS_PP"/>
    <property type="match status" value="2"/>
</dbReference>
<dbReference type="InterPro" id="IPR020841">
    <property type="entry name" value="PKS_Beta-ketoAc_synthase_dom"/>
</dbReference>
<dbReference type="InterPro" id="IPR000873">
    <property type="entry name" value="AMP-dep_synth/lig_dom"/>
</dbReference>
<dbReference type="Pfam" id="PF00202">
    <property type="entry name" value="Aminotran_3"/>
    <property type="match status" value="1"/>
</dbReference>
<sequence length="2192" mass="241462">MSILNTGNIDTALVHTLFESAAEMHADKVAIVFSDETITYKQLNEQAQNLAFTIVGKADTCDLIGVSASRGIQTIIAVLAILKAGKAYLPLDIDYPRERLLHVIEDARLKFCIAPPAETKLFESLGVYVIETDSDSKKAILEQKAVPGSVAYVLYTSGSTGKPKGVCMGHKALVNLLKWQGESSSSGVNTRTLQFAPLSFDVSFQEIFATLTTGGTLVLIENELRIEPEALLQFIEKEKINRIFLPFVALQYLTEAANASNLFPVCLEEVITAGEQLKITPAIERFFSQLPICRLINQYGPTECHVVTECKLTGIPTAWPKLPSIGKAIANTEILILDANHNELPHDETGELAISGASLANGYLNNPELTASKFVEVERANGEFKRVYLTGDLARKLEDGNIEYLGRKDDQVKIRGVRIELGEIEVVLNQISNVKQAVVIADEGEDDQKRLVAYLVSGDGKRDTANVKQYLSDQLPDYMIPSAFVWVQELPKTTSGKIDKKALPRPTITRPDLAVLYKAPKTIIEKRIVEVWTKVLGIDQPGVDDNFFELGGNSLLALKSVTILCEKFGYTLPVTKLYKFATAAAIADFLENGIGSKNVQTSIKLKQEIVDDIAIIGMAVRLPSINTISEFWEILKEGRETTTFFTNEELSIHIDPSIKSHSNYVKARGVIDKIEEFDAAFFGINPKAAALMDPQQRVFLEITWEVLEQTGHLPEKYKETIGVYAGGGNNSYYINNVLPNPDVVDKVGAFNVMTLNEKDYIASRTAYELNLKGPAVGVYSACSTSLLAVAQAVDAVRKGYCSIAIAGAASITSPVKSGHLYEEGGILSKDGHCRPFDKDASGTVFSDGAGVVLLKSLKDAVRDGDTIYSIIKGVGVNNDGSGKGSFTAPAAEGQAGAISMAINDARLQPSDISFIEAHGTATAIGDPIEIEGLNLVFGQQQSKQFCAVGSVKSNVGHLTAASGIAGLIKTTLSLYHKQITPTLFYKQANPEIDFVNSPFYVSTELKAWATSEKRRAGVSSFGVGGTNVHVVVEEYENKEMESGGSRQMQLLTWSAKSPLSGKGYAEKLVEFLQHNKNENLADLAYSQHSTRAEFNHRYSTVVSTNEKDIAVLQRAIQSAETNTVFEKPSEVVFMFPGQGSQYLNMGLGLYQNEPVYKQSIDTCAELLLPYLKIDIRHIIFPTENSSDNASALNNTFYTQPAIFITEYALAKLWMSWGIHPTILCGHSIGEIVAAHLAGIFSLEDAIQFIVLRSKMVSELPKGKMLSIRTDVKSLKDILPQNLSIAAINSDDVIVVAGTEKDIVDFSDSLTTKEIPNKVLTTSHAFHSSMMEPIIDKLQKVAEGLVLHRPLKPIMSTVTGTWLTDAQAVDPKYWAEHVRRTVCFGDALKNILLEENPIFLEVGPGIVTTTLARKQTVGKKITVVSSLQDKNNEYASLLQSLGKLWMYGLEPDWQLFYSNEKRKRLTLPTYAFDKKYCWIDPPIKSGVPAKVAVETNYDKIPTPTLLQELPMRKATLVKKIKQIIEDASGLEMEDDTTGISFLEAGLDSLLLTQLAITLKKEFAVPVTFRQLQEESNTIDLLAEYLEKALPPDTSAEHKNHTTEPALNHFVSANGSHHSTLEFITQQLQLLTKQVENLRGTSNNFQANFSKSKEVSLSEIGSSHDTSGLSAEEFFEIKKPFGATPKIERRKTDFTPAQERFLQQLTLRYNKKTQGSKTYTQENRAHMADPRVVSGFSPLTKEVVYPIIVNKSKGSRLWDVDGNEYVDALNGFGSNLFGYQPDFLKKAIYDQVEKGFELGPQHELAGEVSKMICAFTNFDRAAFCNTGSEAVLGALRIARTVTGRSLVVAFTGSYHGINDEVLIRGTKKLKSFPAAPGIMPEAVQNMLILDYGTEESLQIIRERAHELAAVLVEPVQSRRPEFRPVDFLKQVRDITHQSNTVLIFDEVITGFRMHAGGAQALFDIKADVGTYGKVIGGGLPIGVIAGKKTFMDALDGGYWDYEDDSIPEVGVTYFAGTFVRHPLALATAKATLEYMMAKGPKLQESINYKAEYLANKINAQLERRKLPIYIAQFGSLWKTKFKEDVLHGELLFTLMREKGVHIWDGFPCFMTEAHSPADIEFIIDAFIESVDSMIAAGFYKEAKSVDQKTFRNGDNSFNTTPVPGARLGRDKSGNPAWFIADAKDPGKYLQIKTH</sequence>
<dbReference type="InterPro" id="IPR009081">
    <property type="entry name" value="PP-bd_ACP"/>
</dbReference>
<dbReference type="Gene3D" id="3.40.366.10">
    <property type="entry name" value="Malonyl-Coenzyme A Acyl Carrier Protein, domain 2"/>
    <property type="match status" value="1"/>
</dbReference>
<dbReference type="NCBIfam" id="TIGR01733">
    <property type="entry name" value="AA-adenyl-dom"/>
    <property type="match status" value="1"/>
</dbReference>
<dbReference type="Gene3D" id="3.40.47.10">
    <property type="match status" value="1"/>
</dbReference>
<dbReference type="InterPro" id="IPR014043">
    <property type="entry name" value="Acyl_transferase_dom"/>
</dbReference>
<gene>
    <name evidence="8" type="ORF">SAE01_32820</name>
</gene>
<dbReference type="SUPFAM" id="SSF53901">
    <property type="entry name" value="Thiolase-like"/>
    <property type="match status" value="1"/>
</dbReference>
<dbReference type="Gene3D" id="3.30.300.30">
    <property type="match status" value="1"/>
</dbReference>
<dbReference type="Gene3D" id="3.30.70.250">
    <property type="entry name" value="Malonyl-CoA ACP transacylase, ACP-binding"/>
    <property type="match status" value="1"/>
</dbReference>
<dbReference type="Proteomes" id="UP000321513">
    <property type="component" value="Unassembled WGS sequence"/>
</dbReference>
<evidence type="ECO:0000256" key="5">
    <source>
        <dbReference type="SAM" id="Coils"/>
    </source>
</evidence>
<evidence type="ECO:0000256" key="1">
    <source>
        <dbReference type="ARBA" id="ARBA00022450"/>
    </source>
</evidence>
<dbReference type="Pfam" id="PF16197">
    <property type="entry name" value="KAsynt_C_assoc"/>
    <property type="match status" value="1"/>
</dbReference>
<dbReference type="InterPro" id="IPR045851">
    <property type="entry name" value="AMP-bd_C_sf"/>
</dbReference>
<reference evidence="8 9" key="1">
    <citation type="submission" date="2019-07" db="EMBL/GenBank/DDBJ databases">
        <title>Whole genome shotgun sequence of Segetibacter aerophilus NBRC 106135.</title>
        <authorList>
            <person name="Hosoyama A."/>
            <person name="Uohara A."/>
            <person name="Ohji S."/>
            <person name="Ichikawa N."/>
        </authorList>
    </citation>
    <scope>NUCLEOTIDE SEQUENCE [LARGE SCALE GENOMIC DNA]</scope>
    <source>
        <strain evidence="8 9">NBRC 106135</strain>
    </source>
</reference>
<dbReference type="InterPro" id="IPR001227">
    <property type="entry name" value="Ac_transferase_dom_sf"/>
</dbReference>
<dbReference type="GO" id="GO:0030170">
    <property type="term" value="F:pyridoxal phosphate binding"/>
    <property type="evidence" value="ECO:0007669"/>
    <property type="project" value="InterPro"/>
</dbReference>
<dbReference type="Pfam" id="PF00109">
    <property type="entry name" value="ketoacyl-synt"/>
    <property type="match status" value="1"/>
</dbReference>
<evidence type="ECO:0000256" key="4">
    <source>
        <dbReference type="ARBA" id="ARBA00022898"/>
    </source>
</evidence>
<evidence type="ECO:0000256" key="2">
    <source>
        <dbReference type="ARBA" id="ARBA00022553"/>
    </source>
</evidence>
<dbReference type="InterPro" id="IPR036736">
    <property type="entry name" value="ACP-like_sf"/>
</dbReference>
<dbReference type="OrthoDB" id="9778690at2"/>
<dbReference type="InterPro" id="IPR014031">
    <property type="entry name" value="Ketoacyl_synth_C"/>
</dbReference>
<dbReference type="Pfam" id="PF00501">
    <property type="entry name" value="AMP-binding"/>
    <property type="match status" value="1"/>
</dbReference>
<dbReference type="InterPro" id="IPR016039">
    <property type="entry name" value="Thiolase-like"/>
</dbReference>
<dbReference type="InterPro" id="IPR015421">
    <property type="entry name" value="PyrdxlP-dep_Trfase_major"/>
</dbReference>
<organism evidence="8 9">
    <name type="scientific">Segetibacter aerophilus</name>
    <dbReference type="NCBI Taxonomy" id="670293"/>
    <lineage>
        <taxon>Bacteria</taxon>
        <taxon>Pseudomonadati</taxon>
        <taxon>Bacteroidota</taxon>
        <taxon>Chitinophagia</taxon>
        <taxon>Chitinophagales</taxon>
        <taxon>Chitinophagaceae</taxon>
        <taxon>Segetibacter</taxon>
    </lineage>
</organism>
<comment type="caution">
    <text evidence="8">The sequence shown here is derived from an EMBL/GenBank/DDBJ whole genome shotgun (WGS) entry which is preliminary data.</text>
</comment>
<evidence type="ECO:0000256" key="3">
    <source>
        <dbReference type="ARBA" id="ARBA00022679"/>
    </source>
</evidence>
<dbReference type="InterPro" id="IPR014030">
    <property type="entry name" value="Ketoacyl_synth_N"/>
</dbReference>
<dbReference type="SUPFAM" id="SSF52151">
    <property type="entry name" value="FabD/lysophospholipase-like"/>
    <property type="match status" value="1"/>
</dbReference>
<dbReference type="CDD" id="cd00833">
    <property type="entry name" value="PKS"/>
    <property type="match status" value="1"/>
</dbReference>
<dbReference type="Pfam" id="PF13193">
    <property type="entry name" value="AMP-binding_C"/>
    <property type="match status" value="1"/>
</dbReference>
<dbReference type="InterPro" id="IPR020806">
    <property type="entry name" value="PKS_PP-bd"/>
</dbReference>
<dbReference type="InterPro" id="IPR005814">
    <property type="entry name" value="Aminotrans_3"/>
</dbReference>
<name>A0A512BFP5_9BACT</name>
<keyword evidence="9" id="KW-1185">Reference proteome</keyword>
<dbReference type="InterPro" id="IPR020845">
    <property type="entry name" value="AMP-binding_CS"/>
</dbReference>
<keyword evidence="1" id="KW-0596">Phosphopantetheine</keyword>
<dbReference type="Gene3D" id="3.30.70.3290">
    <property type="match status" value="1"/>
</dbReference>
<dbReference type="PROSITE" id="PS52004">
    <property type="entry name" value="KS3_2"/>
    <property type="match status" value="1"/>
</dbReference>
<evidence type="ECO:0000259" key="6">
    <source>
        <dbReference type="PROSITE" id="PS50075"/>
    </source>
</evidence>
<dbReference type="EMBL" id="BJYT01000013">
    <property type="protein sequence ID" value="GEO10786.1"/>
    <property type="molecule type" value="Genomic_DNA"/>
</dbReference>
<dbReference type="InterPro" id="IPR006162">
    <property type="entry name" value="Ppantetheine_attach_site"/>
</dbReference>
<dbReference type="Gene3D" id="3.90.1150.10">
    <property type="entry name" value="Aspartate Aminotransferase, domain 1"/>
    <property type="match status" value="1"/>
</dbReference>